<feature type="repeat" description="TPR" evidence="3">
    <location>
        <begin position="403"/>
        <end position="436"/>
    </location>
</feature>
<reference evidence="5 6" key="1">
    <citation type="submission" date="2024-03" db="EMBL/GenBank/DDBJ databases">
        <title>Aureococcus anophagefferens CCMP1851 and Kratosvirus quantuckense: Draft genome of a second virus-susceptible host strain in the model system.</title>
        <authorList>
            <person name="Chase E."/>
            <person name="Truchon A.R."/>
            <person name="Schepens W."/>
            <person name="Wilhelm S.W."/>
        </authorList>
    </citation>
    <scope>NUCLEOTIDE SEQUENCE [LARGE SCALE GENOMIC DNA]</scope>
    <source>
        <strain evidence="5 6">CCMP1851</strain>
    </source>
</reference>
<evidence type="ECO:0000313" key="6">
    <source>
        <dbReference type="Proteomes" id="UP001363151"/>
    </source>
</evidence>
<evidence type="ECO:0000313" key="5">
    <source>
        <dbReference type="EMBL" id="KAK7253535.1"/>
    </source>
</evidence>
<dbReference type="InterPro" id="IPR019734">
    <property type="entry name" value="TPR_rpt"/>
</dbReference>
<dbReference type="EMBL" id="JBBJCI010000035">
    <property type="protein sequence ID" value="KAK7253535.1"/>
    <property type="molecule type" value="Genomic_DNA"/>
</dbReference>
<evidence type="ECO:0008006" key="7">
    <source>
        <dbReference type="Google" id="ProtNLM"/>
    </source>
</evidence>
<comment type="caution">
    <text evidence="5">The sequence shown here is derived from an EMBL/GenBank/DDBJ whole genome shotgun (WGS) entry which is preliminary data.</text>
</comment>
<keyword evidence="6" id="KW-1185">Reference proteome</keyword>
<feature type="compositionally biased region" description="Low complexity" evidence="4">
    <location>
        <begin position="675"/>
        <end position="686"/>
    </location>
</feature>
<dbReference type="InterPro" id="IPR011990">
    <property type="entry name" value="TPR-like_helical_dom_sf"/>
</dbReference>
<feature type="region of interest" description="Disordered" evidence="4">
    <location>
        <begin position="23"/>
        <end position="93"/>
    </location>
</feature>
<keyword evidence="3" id="KW-0802">TPR repeat</keyword>
<dbReference type="Proteomes" id="UP001363151">
    <property type="component" value="Unassembled WGS sequence"/>
</dbReference>
<evidence type="ECO:0000256" key="4">
    <source>
        <dbReference type="SAM" id="MobiDB-lite"/>
    </source>
</evidence>
<dbReference type="InterPro" id="IPR050955">
    <property type="entry name" value="Plant_Biomass_Hydrol_Est"/>
</dbReference>
<dbReference type="SUPFAM" id="SSF48452">
    <property type="entry name" value="TPR-like"/>
    <property type="match status" value="2"/>
</dbReference>
<dbReference type="SUPFAM" id="SSF53474">
    <property type="entry name" value="alpha/beta-Hydrolases"/>
    <property type="match status" value="1"/>
</dbReference>
<dbReference type="PANTHER" id="PTHR43037">
    <property type="entry name" value="UNNAMED PRODUCT-RELATED"/>
    <property type="match status" value="1"/>
</dbReference>
<feature type="compositionally biased region" description="Basic residues" evidence="4">
    <location>
        <begin position="808"/>
        <end position="817"/>
    </location>
</feature>
<gene>
    <name evidence="5" type="ORF">SO694_000011104</name>
</gene>
<evidence type="ECO:0000256" key="3">
    <source>
        <dbReference type="PROSITE-ProRule" id="PRU00339"/>
    </source>
</evidence>
<feature type="compositionally biased region" description="Basic residues" evidence="4">
    <location>
        <begin position="657"/>
        <end position="674"/>
    </location>
</feature>
<name>A0ABR1GBN2_AURAN</name>
<keyword evidence="2" id="KW-0378">Hydrolase</keyword>
<feature type="region of interest" description="Disordered" evidence="4">
    <location>
        <begin position="757"/>
        <end position="826"/>
    </location>
</feature>
<dbReference type="PROSITE" id="PS50005">
    <property type="entry name" value="TPR"/>
    <property type="match status" value="1"/>
</dbReference>
<feature type="region of interest" description="Disordered" evidence="4">
    <location>
        <begin position="642"/>
        <end position="709"/>
    </location>
</feature>
<feature type="compositionally biased region" description="Low complexity" evidence="4">
    <location>
        <begin position="771"/>
        <end position="780"/>
    </location>
</feature>
<dbReference type="Gene3D" id="1.25.40.10">
    <property type="entry name" value="Tetratricopeptide repeat domain"/>
    <property type="match status" value="2"/>
</dbReference>
<feature type="compositionally biased region" description="Basic residues" evidence="4">
    <location>
        <begin position="787"/>
        <end position="800"/>
    </location>
</feature>
<dbReference type="PANTHER" id="PTHR43037:SF5">
    <property type="entry name" value="FERULOYL ESTERASE"/>
    <property type="match status" value="1"/>
</dbReference>
<organism evidence="5 6">
    <name type="scientific">Aureococcus anophagefferens</name>
    <name type="common">Harmful bloom alga</name>
    <dbReference type="NCBI Taxonomy" id="44056"/>
    <lineage>
        <taxon>Eukaryota</taxon>
        <taxon>Sar</taxon>
        <taxon>Stramenopiles</taxon>
        <taxon>Ochrophyta</taxon>
        <taxon>Pelagophyceae</taxon>
        <taxon>Pelagomonadales</taxon>
        <taxon>Pelagomonadaceae</taxon>
        <taxon>Aureococcus</taxon>
    </lineage>
</organism>
<keyword evidence="1" id="KW-0732">Signal</keyword>
<proteinExistence type="predicted"/>
<dbReference type="Gene3D" id="3.40.50.1820">
    <property type="entry name" value="alpha/beta hydrolase"/>
    <property type="match status" value="1"/>
</dbReference>
<accession>A0ABR1GBN2</accession>
<protein>
    <recommendedName>
        <fullName evidence="7">Phospholipase/carboxylesterase/thioesterase domain-containing protein</fullName>
    </recommendedName>
</protein>
<evidence type="ECO:0000256" key="2">
    <source>
        <dbReference type="ARBA" id="ARBA00022801"/>
    </source>
</evidence>
<feature type="compositionally biased region" description="Basic residues" evidence="4">
    <location>
        <begin position="56"/>
        <end position="69"/>
    </location>
</feature>
<dbReference type="InterPro" id="IPR029058">
    <property type="entry name" value="AB_hydrolase_fold"/>
</dbReference>
<feature type="compositionally biased region" description="Low complexity" evidence="4">
    <location>
        <begin position="39"/>
        <end position="55"/>
    </location>
</feature>
<sequence length="969" mass="103201">MSELKSERTGSVAPMASTSAASLLTSSMSSQGPSPGKMASPSAASLLSGSCASPKKTSRRPKSRRRPRASRGCPANIEPMLEPQPGADAPDRYESRGSWSYTWWLPDDLPEGEAVPLGTQVCVPARGGLPPHLAFVPYKQPPDGGHPVLVFLHGSGESAPTPLRRVALQGPPQTAGRDPASLDFAVLSPQKPKGREFADDDVARGIVKLVDAYVASHRVDASRVYLTGVSAGGVGCWGLGAHATYRARWAAIAPICGGLRSRGMRHGARALAATPVWCFHGANDDVLPVSMSDTTVDACARAARSAPLRYSRLEHAAHRDYGWPCAGVHDRTGHAAWVHAYYPPDRPAGDVPLYAWLLDQSRSQDAAEADEPEPWIVGASKPVHPITGLGPSPGNQAKLRRMSRSLYVRGERRLGSGRYEDAADLFRECVALTPKDSLRLAALATRARRGPRRPRVGRARDAFARGAAHCGSVHLVHAWASFEAAEQRRRRGGSLASARRARARPVGVRAARAEPTHGAASLALGKCRHEVWRDAEGAKDAYKGGLATLHRDASAPRAYAQWAPALWHAWAQVELAQDAHARAATLLNRGLKEIGLGSLELRRKRPKEALDAFRSGYARLEPTTRPTRRDRSASLLLLGAGGVGGARRRSGAAPTTRARRRRARRPSRRRRRSGSRGPSSARSGAATPPPPEDRARVLRSGARADPSPHAEAWTDWAAYELKRGDPEAAAALLDAAAAAPIVAPSVDLAKARADRARATTTATAARREARQGAAPRAARGGAPGPRPGRRALRRRRRRKPRAEPGPRGARRRARRRSGGAAGHARAARAGAAQLLAHWSDLELKNGGDPQAKRLATLALRADGACAEAHVALGNVLDRRGDAAAEACFEDAVALDPALGPAHAALAALRRTKGDFGGCRAALARGLDDAPNYAHLWHAAAELEAILGNLDGLAKLHERARDAFPSGLLL</sequence>
<evidence type="ECO:0000256" key="1">
    <source>
        <dbReference type="ARBA" id="ARBA00022729"/>
    </source>
</evidence>